<name>A0ABW2BJL0_9HYPH</name>
<dbReference type="RefSeq" id="WP_378968950.1">
    <property type="nucleotide sequence ID" value="NZ_JBHSWN010000001.1"/>
</dbReference>
<protein>
    <submittedName>
        <fullName evidence="1">Uncharacterized protein</fullName>
    </submittedName>
</protein>
<keyword evidence="2" id="KW-1185">Reference proteome</keyword>
<accession>A0ABW2BJL0</accession>
<dbReference type="EMBL" id="JBHSWN010000001">
    <property type="protein sequence ID" value="MFC6789765.1"/>
    <property type="molecule type" value="Genomic_DNA"/>
</dbReference>
<dbReference type="Proteomes" id="UP001596292">
    <property type="component" value="Unassembled WGS sequence"/>
</dbReference>
<organism evidence="1 2">
    <name type="scientific">Methylobacterium komagatae</name>
    <dbReference type="NCBI Taxonomy" id="374425"/>
    <lineage>
        <taxon>Bacteria</taxon>
        <taxon>Pseudomonadati</taxon>
        <taxon>Pseudomonadota</taxon>
        <taxon>Alphaproteobacteria</taxon>
        <taxon>Hyphomicrobiales</taxon>
        <taxon>Methylobacteriaceae</taxon>
        <taxon>Methylobacterium</taxon>
    </lineage>
</organism>
<gene>
    <name evidence="1" type="ORF">ACFQE0_09140</name>
</gene>
<evidence type="ECO:0000313" key="1">
    <source>
        <dbReference type="EMBL" id="MFC6789765.1"/>
    </source>
</evidence>
<comment type="caution">
    <text evidence="1">The sequence shown here is derived from an EMBL/GenBank/DDBJ whole genome shotgun (WGS) entry which is preliminary data.</text>
</comment>
<proteinExistence type="predicted"/>
<reference evidence="2" key="1">
    <citation type="journal article" date="2019" name="Int. J. Syst. Evol. Microbiol.">
        <title>The Global Catalogue of Microorganisms (GCM) 10K type strain sequencing project: providing services to taxonomists for standard genome sequencing and annotation.</title>
        <authorList>
            <consortium name="The Broad Institute Genomics Platform"/>
            <consortium name="The Broad Institute Genome Sequencing Center for Infectious Disease"/>
            <person name="Wu L."/>
            <person name="Ma J."/>
        </authorList>
    </citation>
    <scope>NUCLEOTIDE SEQUENCE [LARGE SCALE GENOMIC DNA]</scope>
    <source>
        <strain evidence="2">CCUG 48316</strain>
    </source>
</reference>
<evidence type="ECO:0000313" key="2">
    <source>
        <dbReference type="Proteomes" id="UP001596292"/>
    </source>
</evidence>
<sequence>MTNLIESTQRLALLRAAVEALPASWPQDPTRCRMRLMLAHIMTLLARHAEGPTRRM</sequence>